<dbReference type="AlphaFoldDB" id="A0A101LY15"/>
<proteinExistence type="predicted"/>
<dbReference type="EMBL" id="LKAM01000007">
    <property type="protein sequence ID" value="KUM47439.1"/>
    <property type="molecule type" value="Genomic_DNA"/>
</dbReference>
<comment type="caution">
    <text evidence="1">The sequence shown here is derived from an EMBL/GenBank/DDBJ whole genome shotgun (WGS) entry which is preliminary data.</text>
</comment>
<geneLocation type="mitochondrion" evidence="1"/>
<evidence type="ECO:0000313" key="1">
    <source>
        <dbReference type="EMBL" id="KUM47439.1"/>
    </source>
</evidence>
<protein>
    <submittedName>
        <fullName evidence="1">Uncharacterized protein</fullName>
    </submittedName>
</protein>
<name>A0A101LY15_PICGL</name>
<gene>
    <name evidence="1" type="ORF">ABT39_MTgene5625</name>
</gene>
<keyword evidence="1" id="KW-0496">Mitochondrion</keyword>
<reference evidence="1" key="1">
    <citation type="journal article" date="2015" name="Genome Biol. Evol.">
        <title>Organellar Genomes of White Spruce (Picea glauca): Assembly and Annotation.</title>
        <authorList>
            <person name="Jackman S.D."/>
            <person name="Warren R.L."/>
            <person name="Gibb E.A."/>
            <person name="Vandervalk B.P."/>
            <person name="Mohamadi H."/>
            <person name="Chu J."/>
            <person name="Raymond A."/>
            <person name="Pleasance S."/>
            <person name="Coope R."/>
            <person name="Wildung M.R."/>
            <person name="Ritland C.E."/>
            <person name="Bousquet J."/>
            <person name="Jones S.J."/>
            <person name="Bohlmann J."/>
            <person name="Birol I."/>
        </authorList>
    </citation>
    <scope>NUCLEOTIDE SEQUENCE [LARGE SCALE GENOMIC DNA]</scope>
    <source>
        <tissue evidence="1">Flushing bud</tissue>
    </source>
</reference>
<sequence>MFVQRKGGNEPYSLTSLTGHVETKRKSNNLESTTCFLGMIGNLVNVPPAVEPLPPGPEPPNWISPFCLFSPPNGGMNPH</sequence>
<organism evidence="1">
    <name type="scientific">Picea glauca</name>
    <name type="common">White spruce</name>
    <name type="synonym">Pinus glauca</name>
    <dbReference type="NCBI Taxonomy" id="3330"/>
    <lineage>
        <taxon>Eukaryota</taxon>
        <taxon>Viridiplantae</taxon>
        <taxon>Streptophyta</taxon>
        <taxon>Embryophyta</taxon>
        <taxon>Tracheophyta</taxon>
        <taxon>Spermatophyta</taxon>
        <taxon>Pinopsida</taxon>
        <taxon>Pinidae</taxon>
        <taxon>Conifers I</taxon>
        <taxon>Pinales</taxon>
        <taxon>Pinaceae</taxon>
        <taxon>Picea</taxon>
    </lineage>
</organism>
<accession>A0A101LY15</accession>